<dbReference type="Gene3D" id="2.60.40.1430">
    <property type="entry name" value="Perfringolysin, domain 4"/>
    <property type="match status" value="1"/>
</dbReference>
<dbReference type="Proteomes" id="UP000440713">
    <property type="component" value="Unassembled WGS sequence"/>
</dbReference>
<evidence type="ECO:0000256" key="10">
    <source>
        <dbReference type="ARBA" id="ARBA00023026"/>
    </source>
</evidence>
<keyword evidence="5 13" id="KW-0800">Toxin</keyword>
<evidence type="ECO:0000256" key="2">
    <source>
        <dbReference type="ARBA" id="ARBA00008503"/>
    </source>
</evidence>
<dbReference type="GO" id="GO:0020002">
    <property type="term" value="C:host cell plasma membrane"/>
    <property type="evidence" value="ECO:0007669"/>
    <property type="project" value="UniProtKB-SubCell"/>
</dbReference>
<keyword evidence="3 13" id="KW-1134">Transmembrane beta strand</keyword>
<sequence length="507" mass="56117">MIQPTVKSFAEEVLETKVPEAEDVVESLVSLNENYKDVLNKYIYGLNYDTENILTHNGEKITTKFPTTGKNKNNEFVVIEKIKKNLMHKDADVSVMTSSGNRIFPGALLKADKGLLENNPAVISLDRAPIKISIDLPGMINNSNGEIVSNPTNSNVKGAINNLVEKWHSDYSSKYPNVAAKISYTETMAKSMNQLKAQFGLGFEKMGVPLNIDFDALASGEKQVCVVHFKQVYYNVSIDAPSAPADFFAQTVTVDGLKNAGINATTPPVYVSDVSYGRSMYIKLETSSKSAKVHAAFQALIKGADIKGDVEFQQILDNTSFTAVVLGGDSSTSTKVVSGKIEDLKEIINSGSKYSRETPAVPVSYRTAFVKDNEPAILNSSSDYVETKITSYRNGELVLNHTGGYIAEFFVTWDELTYNENGEEVLVPKEWEYNGRPRTSGFSVTIPLKGNVRNLSVKAIENTGLIWEPWRTVYQKDDISLVKRREISIWGTTLHPKMEDKVVNEVE</sequence>
<keyword evidence="13" id="KW-1032">Host cell membrane</keyword>
<evidence type="ECO:0000256" key="3">
    <source>
        <dbReference type="ARBA" id="ARBA00022452"/>
    </source>
</evidence>
<proteinExistence type="inferred from homology"/>
<evidence type="ECO:0000313" key="15">
    <source>
        <dbReference type="EMBL" id="MST62719.1"/>
    </source>
</evidence>
<evidence type="ECO:0000256" key="11">
    <source>
        <dbReference type="ARBA" id="ARBA00023121"/>
    </source>
</evidence>
<dbReference type="GO" id="GO:0090729">
    <property type="term" value="F:toxin activity"/>
    <property type="evidence" value="ECO:0007669"/>
    <property type="project" value="UniProtKB-KW"/>
</dbReference>
<reference evidence="15 16" key="1">
    <citation type="submission" date="2019-08" db="EMBL/GenBank/DDBJ databases">
        <title>In-depth cultivation of the pig gut microbiome towards novel bacterial diversity and tailored functional studies.</title>
        <authorList>
            <person name="Wylensek D."/>
            <person name="Hitch T.C.A."/>
            <person name="Clavel T."/>
        </authorList>
    </citation>
    <scope>NUCLEOTIDE SEQUENCE [LARGE SCALE GENOMIC DNA]</scope>
    <source>
        <strain evidence="15 16">WCA-SAB-591-4A-A</strain>
    </source>
</reference>
<comment type="subcellular location">
    <subcellularLocation>
        <location evidence="1">Host membrane</location>
        <topology evidence="1">Multi-pass membrane protein</topology>
    </subcellularLocation>
    <subcellularLocation>
        <location evidence="13">Secreted</location>
    </subcellularLocation>
    <subcellularLocation>
        <location evidence="13">Host cell membrane</location>
        <topology evidence="13">Multi-pass membrane protein</topology>
    </subcellularLocation>
</comment>
<keyword evidence="7 13" id="KW-0354">Hemolysis</keyword>
<keyword evidence="8 13" id="KW-0204">Cytolysis</keyword>
<dbReference type="EMBL" id="VUNE01000003">
    <property type="protein sequence ID" value="MST62719.1"/>
    <property type="molecule type" value="Genomic_DNA"/>
</dbReference>
<evidence type="ECO:0000256" key="12">
    <source>
        <dbReference type="ARBA" id="ARBA00023136"/>
    </source>
</evidence>
<dbReference type="GO" id="GO:0031640">
    <property type="term" value="P:killing of cells of another organism"/>
    <property type="evidence" value="ECO:0007669"/>
    <property type="project" value="UniProtKB-KW"/>
</dbReference>
<evidence type="ECO:0000256" key="7">
    <source>
        <dbReference type="ARBA" id="ARBA00022735"/>
    </source>
</evidence>
<dbReference type="InterPro" id="IPR035390">
    <property type="entry name" value="Thiol_cytolys_C"/>
</dbReference>
<evidence type="ECO:0000313" key="16">
    <source>
        <dbReference type="Proteomes" id="UP000440713"/>
    </source>
</evidence>
<organism evidence="15 16">
    <name type="scientific">Peptostreptococcus porci</name>
    <dbReference type="NCBI Taxonomy" id="2652282"/>
    <lineage>
        <taxon>Bacteria</taxon>
        <taxon>Bacillati</taxon>
        <taxon>Bacillota</taxon>
        <taxon>Clostridia</taxon>
        <taxon>Peptostreptococcales</taxon>
        <taxon>Peptostreptococcaceae</taxon>
        <taxon>Peptostreptococcus</taxon>
    </lineage>
</organism>
<keyword evidence="6 13" id="KW-0812">Transmembrane</keyword>
<evidence type="ECO:0000256" key="4">
    <source>
        <dbReference type="ARBA" id="ARBA00022525"/>
    </source>
</evidence>
<dbReference type="PRINTS" id="PR01400">
    <property type="entry name" value="TACYTOLYSIN"/>
</dbReference>
<dbReference type="GO" id="GO:0005576">
    <property type="term" value="C:extracellular region"/>
    <property type="evidence" value="ECO:0007669"/>
    <property type="project" value="UniProtKB-SubCell"/>
</dbReference>
<dbReference type="InterPro" id="IPR036359">
    <property type="entry name" value="Thiol_cytolysin_sf"/>
</dbReference>
<comment type="function">
    <text evidence="13">A cholesterol-dependent toxin that causes cytolysis by forming pores in cholesterol containing host membranes. After binding to target membranes, the protein undergoes a major conformation change, leading to its insertion in the host membrane and formation of an oligomeric pore complex. Cholesterol is required for binding to host membranes, membrane insertion and pore formation; cholesterol binding is mediated by a Thr-Leu pair in the C-terminus. Can be reversibly inactivated by oxidation.</text>
</comment>
<dbReference type="AlphaFoldDB" id="A0A6N7XHX5"/>
<keyword evidence="11 13" id="KW-0446">Lipid-binding</keyword>
<dbReference type="Pfam" id="PF17440">
    <property type="entry name" value="Thiol_cytolys_C"/>
    <property type="match status" value="1"/>
</dbReference>
<evidence type="ECO:0000256" key="13">
    <source>
        <dbReference type="RuleBase" id="RU364025"/>
    </source>
</evidence>
<evidence type="ECO:0000259" key="14">
    <source>
        <dbReference type="Pfam" id="PF17440"/>
    </source>
</evidence>
<comment type="similarity">
    <text evidence="2 13">Belongs to the cholesterol-dependent cytolysin family.</text>
</comment>
<keyword evidence="16" id="KW-1185">Reference proteome</keyword>
<dbReference type="InterPro" id="IPR001869">
    <property type="entry name" value="Thiol_cytolysin"/>
</dbReference>
<protein>
    <recommendedName>
        <fullName evidence="13">Thiol-activated cytolysin</fullName>
    </recommendedName>
</protein>
<gene>
    <name evidence="15" type="ORF">FYJ71_07035</name>
</gene>
<evidence type="ECO:0000256" key="8">
    <source>
        <dbReference type="ARBA" id="ARBA00022852"/>
    </source>
</evidence>
<dbReference type="Gene3D" id="3.40.30.40">
    <property type="entry name" value="Perfringolysin"/>
    <property type="match status" value="1"/>
</dbReference>
<accession>A0A6N7XHX5</accession>
<feature type="domain" description="Thiol-activated cytolysin C-terminal" evidence="14">
    <location>
        <begin position="397"/>
        <end position="497"/>
    </location>
</feature>
<evidence type="ECO:0000256" key="5">
    <source>
        <dbReference type="ARBA" id="ARBA00022656"/>
    </source>
</evidence>
<keyword evidence="12 13" id="KW-0472">Membrane</keyword>
<dbReference type="Pfam" id="PF01289">
    <property type="entry name" value="Thiol_cytolysin"/>
    <property type="match status" value="1"/>
</dbReference>
<name>A0A6N7XHX5_9FIRM</name>
<dbReference type="GO" id="GO:0015485">
    <property type="term" value="F:cholesterol binding"/>
    <property type="evidence" value="ECO:0007669"/>
    <property type="project" value="InterPro"/>
</dbReference>
<dbReference type="Gene3D" id="3.30.1040.20">
    <property type="match status" value="1"/>
</dbReference>
<evidence type="ECO:0000256" key="6">
    <source>
        <dbReference type="ARBA" id="ARBA00022692"/>
    </source>
</evidence>
<keyword evidence="10" id="KW-0843">Virulence</keyword>
<keyword evidence="9 13" id="KW-1043">Host membrane</keyword>
<keyword evidence="4 13" id="KW-0964">Secreted</keyword>
<dbReference type="Gene3D" id="3.90.840.10">
    <property type="entry name" value="Thiol-activated cytolysin superfamily/Thiol-activated cytolysin, alpha-beta domain"/>
    <property type="match status" value="1"/>
</dbReference>
<dbReference type="InterPro" id="IPR038700">
    <property type="entry name" value="Thiol_cytolys_C_sf"/>
</dbReference>
<dbReference type="InterPro" id="IPR036363">
    <property type="entry name" value="Thiol_cytolysin_ab_sf"/>
</dbReference>
<dbReference type="SUPFAM" id="SSF56978">
    <property type="entry name" value="Perfringolysin"/>
    <property type="match status" value="1"/>
</dbReference>
<evidence type="ECO:0000256" key="9">
    <source>
        <dbReference type="ARBA" id="ARBA00022870"/>
    </source>
</evidence>
<comment type="caution">
    <text evidence="15">The sequence shown here is derived from an EMBL/GenBank/DDBJ whole genome shotgun (WGS) entry which is preliminary data.</text>
</comment>
<evidence type="ECO:0000256" key="1">
    <source>
        <dbReference type="ARBA" id="ARBA00004301"/>
    </source>
</evidence>